<dbReference type="EMBL" id="JAWXYG010000009">
    <property type="protein sequence ID" value="KAK4262878.1"/>
    <property type="molecule type" value="Genomic_DNA"/>
</dbReference>
<evidence type="ECO:0000256" key="1">
    <source>
        <dbReference type="SAM" id="MobiDB-lite"/>
    </source>
</evidence>
<feature type="compositionally biased region" description="Polar residues" evidence="1">
    <location>
        <begin position="86"/>
        <end position="95"/>
    </location>
</feature>
<evidence type="ECO:0000256" key="2">
    <source>
        <dbReference type="SAM" id="SignalP"/>
    </source>
</evidence>
<feature type="region of interest" description="Disordered" evidence="1">
    <location>
        <begin position="121"/>
        <end position="141"/>
    </location>
</feature>
<accession>A0AAE1J4P2</accession>
<sequence>MASDFASFTVLFCLLCFSTLSMAVDLPAIDKTSRDLLPESNTKSGVVEAIFLPSERLESESAPVIESQPEISDSKISKPVSEVETSKLTESSEASDSIPITTITFRPINRHMPWRQMRFPARPGHRCRHNHKFKPWNPRLPRHQIPYGNDMILSNGQENNFDVLPDDRVPKIPMRWTTFGRFESQFTDEPGMERIKEVMTRRYRYHHERDHDDEHDHHRERDHDDEHDHRHERDHDDEHDHRHERDHDDEHDHRHERDHDDEHDHRHERDHDDEHDHHHDHKHDHDHDDEHDHHHERDHDDEHDHHHDHDHKHDHDHNDEHDHHHDHDHDDENDHHHDHDHKHDHQPHHKHEHDREHDHHHERDHEEGGLMKSIRKFLQHF</sequence>
<dbReference type="AlphaFoldDB" id="A0AAE1J4P2"/>
<feature type="compositionally biased region" description="Basic and acidic residues" evidence="1">
    <location>
        <begin position="353"/>
        <end position="369"/>
    </location>
</feature>
<protein>
    <submittedName>
        <fullName evidence="3">Uncharacterized protein</fullName>
    </submittedName>
</protein>
<feature type="chain" id="PRO_5042082070" evidence="2">
    <location>
        <begin position="24"/>
        <end position="381"/>
    </location>
</feature>
<dbReference type="Proteomes" id="UP001293593">
    <property type="component" value="Unassembled WGS sequence"/>
</dbReference>
<keyword evidence="2" id="KW-0732">Signal</keyword>
<proteinExistence type="predicted"/>
<feature type="compositionally biased region" description="Basic residues" evidence="1">
    <location>
        <begin position="123"/>
        <end position="134"/>
    </location>
</feature>
<gene>
    <name evidence="3" type="ORF">QN277_028377</name>
</gene>
<reference evidence="3" key="1">
    <citation type="submission" date="2023-10" db="EMBL/GenBank/DDBJ databases">
        <title>Chromosome-level genome of the transformable northern wattle, Acacia crassicarpa.</title>
        <authorList>
            <person name="Massaro I."/>
            <person name="Sinha N.R."/>
            <person name="Poethig S."/>
            <person name="Leichty A.R."/>
        </authorList>
    </citation>
    <scope>NUCLEOTIDE SEQUENCE</scope>
    <source>
        <strain evidence="3">Acra3RX</strain>
        <tissue evidence="3">Leaf</tissue>
    </source>
</reference>
<evidence type="ECO:0000313" key="4">
    <source>
        <dbReference type="Proteomes" id="UP001293593"/>
    </source>
</evidence>
<feature type="compositionally biased region" description="Basic and acidic residues" evidence="1">
    <location>
        <begin position="209"/>
        <end position="343"/>
    </location>
</feature>
<feature type="signal peptide" evidence="2">
    <location>
        <begin position="1"/>
        <end position="23"/>
    </location>
</feature>
<evidence type="ECO:0000313" key="3">
    <source>
        <dbReference type="EMBL" id="KAK4262878.1"/>
    </source>
</evidence>
<feature type="region of interest" description="Disordered" evidence="1">
    <location>
        <begin position="61"/>
        <end position="95"/>
    </location>
</feature>
<keyword evidence="4" id="KW-1185">Reference proteome</keyword>
<feature type="region of interest" description="Disordered" evidence="1">
    <location>
        <begin position="209"/>
        <end position="372"/>
    </location>
</feature>
<name>A0AAE1J4P2_9FABA</name>
<comment type="caution">
    <text evidence="3">The sequence shown here is derived from an EMBL/GenBank/DDBJ whole genome shotgun (WGS) entry which is preliminary data.</text>
</comment>
<organism evidence="3 4">
    <name type="scientific">Acacia crassicarpa</name>
    <name type="common">northern wattle</name>
    <dbReference type="NCBI Taxonomy" id="499986"/>
    <lineage>
        <taxon>Eukaryota</taxon>
        <taxon>Viridiplantae</taxon>
        <taxon>Streptophyta</taxon>
        <taxon>Embryophyta</taxon>
        <taxon>Tracheophyta</taxon>
        <taxon>Spermatophyta</taxon>
        <taxon>Magnoliopsida</taxon>
        <taxon>eudicotyledons</taxon>
        <taxon>Gunneridae</taxon>
        <taxon>Pentapetalae</taxon>
        <taxon>rosids</taxon>
        <taxon>fabids</taxon>
        <taxon>Fabales</taxon>
        <taxon>Fabaceae</taxon>
        <taxon>Caesalpinioideae</taxon>
        <taxon>mimosoid clade</taxon>
        <taxon>Acacieae</taxon>
        <taxon>Acacia</taxon>
    </lineage>
</organism>